<dbReference type="VEuPathDB" id="HostDB:ENSMFAG00000035574"/>
<evidence type="ECO:0000256" key="5">
    <source>
        <dbReference type="ARBA" id="ARBA00022900"/>
    </source>
</evidence>
<dbReference type="InterPro" id="IPR036186">
    <property type="entry name" value="Serpin_sf"/>
</dbReference>
<dbReference type="InterPro" id="IPR000215">
    <property type="entry name" value="Serpin_fam"/>
</dbReference>
<dbReference type="Pfam" id="PF00079">
    <property type="entry name" value="Serpin"/>
    <property type="match status" value="1"/>
</dbReference>
<dbReference type="GeneTree" id="ENSGT00940000154519"/>
<protein>
    <recommendedName>
        <fullName evidence="8">Serpin B6</fullName>
    </recommendedName>
</protein>
<keyword evidence="3" id="KW-0963">Cytoplasm</keyword>
<dbReference type="PANTHER" id="PTHR11461:SF204">
    <property type="entry name" value="SERPIN B6"/>
    <property type="match status" value="1"/>
</dbReference>
<evidence type="ECO:0000256" key="1">
    <source>
        <dbReference type="ARBA" id="ARBA00004496"/>
    </source>
</evidence>
<feature type="signal peptide" evidence="9">
    <location>
        <begin position="1"/>
        <end position="16"/>
    </location>
</feature>
<dbReference type="GO" id="GO:0005737">
    <property type="term" value="C:cytoplasm"/>
    <property type="evidence" value="ECO:0007669"/>
    <property type="project" value="UniProtKB-SubCell"/>
</dbReference>
<accession>A0A2K5V9A0</accession>
<dbReference type="Gene3D" id="2.30.39.10">
    <property type="entry name" value="Alpha-1-antitrypsin, domain 1"/>
    <property type="match status" value="1"/>
</dbReference>
<evidence type="ECO:0000256" key="8">
    <source>
        <dbReference type="ARBA" id="ARBA00039202"/>
    </source>
</evidence>
<evidence type="ECO:0000313" key="12">
    <source>
        <dbReference type="Proteomes" id="UP000233100"/>
    </source>
</evidence>
<organism evidence="11 12">
    <name type="scientific">Macaca fascicularis</name>
    <name type="common">Crab-eating macaque</name>
    <name type="synonym">Cynomolgus monkey</name>
    <dbReference type="NCBI Taxonomy" id="9541"/>
    <lineage>
        <taxon>Eukaryota</taxon>
        <taxon>Metazoa</taxon>
        <taxon>Chordata</taxon>
        <taxon>Craniata</taxon>
        <taxon>Vertebrata</taxon>
        <taxon>Euteleostomi</taxon>
        <taxon>Mammalia</taxon>
        <taxon>Eutheria</taxon>
        <taxon>Euarchontoglires</taxon>
        <taxon>Primates</taxon>
        <taxon>Haplorrhini</taxon>
        <taxon>Catarrhini</taxon>
        <taxon>Cercopithecidae</taxon>
        <taxon>Cercopithecinae</taxon>
        <taxon>Macaca</taxon>
    </lineage>
</organism>
<keyword evidence="6" id="KW-0007">Acetylation</keyword>
<dbReference type="InterPro" id="IPR042185">
    <property type="entry name" value="Serpin_sf_2"/>
</dbReference>
<dbReference type="GO" id="GO:0005615">
    <property type="term" value="C:extracellular space"/>
    <property type="evidence" value="ECO:0007669"/>
    <property type="project" value="InterPro"/>
</dbReference>
<dbReference type="InterPro" id="IPR023796">
    <property type="entry name" value="Serpin_dom"/>
</dbReference>
<feature type="chain" id="PRO_5031303447" description="Serpin B6" evidence="9">
    <location>
        <begin position="17"/>
        <end position="462"/>
    </location>
</feature>
<keyword evidence="12" id="KW-1185">Reference proteome</keyword>
<dbReference type="FunFam" id="2.30.39.10:FF:000001">
    <property type="entry name" value="Serpin family B member 2"/>
    <property type="match status" value="1"/>
</dbReference>
<evidence type="ECO:0000256" key="2">
    <source>
        <dbReference type="ARBA" id="ARBA00006426"/>
    </source>
</evidence>
<dbReference type="Proteomes" id="UP000233100">
    <property type="component" value="Chromosome 18"/>
</dbReference>
<dbReference type="Gene3D" id="3.30.497.10">
    <property type="entry name" value="Antithrombin, subunit I, domain 2"/>
    <property type="match status" value="1"/>
</dbReference>
<dbReference type="GO" id="GO:0004867">
    <property type="term" value="F:serine-type endopeptidase inhibitor activity"/>
    <property type="evidence" value="ECO:0007669"/>
    <property type="project" value="UniProtKB-KW"/>
</dbReference>
<reference evidence="11" key="3">
    <citation type="submission" date="2025-09" db="UniProtKB">
        <authorList>
            <consortium name="Ensembl"/>
        </authorList>
    </citation>
    <scope>IDENTIFICATION</scope>
</reference>
<evidence type="ECO:0000256" key="9">
    <source>
        <dbReference type="SAM" id="SignalP"/>
    </source>
</evidence>
<dbReference type="InterPro" id="IPR023795">
    <property type="entry name" value="Serpin_CS"/>
</dbReference>
<evidence type="ECO:0000256" key="7">
    <source>
        <dbReference type="ARBA" id="ARBA00038828"/>
    </source>
</evidence>
<keyword evidence="4" id="KW-0646">Protease inhibitor</keyword>
<dbReference type="AlphaFoldDB" id="A0A2K5V9A0"/>
<reference evidence="11" key="2">
    <citation type="submission" date="2025-08" db="UniProtKB">
        <authorList>
            <consortium name="Ensembl"/>
        </authorList>
    </citation>
    <scope>IDENTIFICATION</scope>
</reference>
<dbReference type="InterPro" id="IPR042178">
    <property type="entry name" value="Serpin_sf_1"/>
</dbReference>
<evidence type="ECO:0000256" key="3">
    <source>
        <dbReference type="ARBA" id="ARBA00022490"/>
    </source>
</evidence>
<keyword evidence="5" id="KW-0722">Serine protease inhibitor</keyword>
<proteinExistence type="inferred from homology"/>
<dbReference type="PROSITE" id="PS00284">
    <property type="entry name" value="SERPIN"/>
    <property type="match status" value="1"/>
</dbReference>
<evidence type="ECO:0000259" key="10">
    <source>
        <dbReference type="SMART" id="SM00093"/>
    </source>
</evidence>
<dbReference type="Bgee" id="ENSMFAG00000035574">
    <property type="expression patterns" value="Expressed in lymph node and 12 other cell types or tissues"/>
</dbReference>
<evidence type="ECO:0000256" key="6">
    <source>
        <dbReference type="ARBA" id="ARBA00022990"/>
    </source>
</evidence>
<sequence>MQRAILILGAHPRLLLLPFGPLGLTFLPGPHRRPERVASNTGPARGTRCASAAISWRLILADVESEPQPQQHLILITARDRFTVMDALSEATGIFALNLLKKLGENNSNNIFFSPMSMSSALAMVFMGAKGNTAAQMSQALSFSKIGGEDGDIHQGFQSLLAEINRTGTQYLLKTANRLFGEKSYDFHTCFTDSCGKFYQAKLKQLDFLNDTEKSRTHINNWIAEKTEGKITEMLSPDSVDSLTKLILVNAIYFKGNWESQFVKEMTREMPFKISKNKEKPVQMMFKESIFKMTYVRKISSQILVLPYVGKELNMIILLPNENTDLKMVEKKLSYERFIEWTNPDNMHEREMEVFLPRFKLEETYNMEDVLRSMGMVDAFEQDRADFSGMSSKKDLYLSKVMHKSFVEVNEEGTEAAAATTEEIVLCCASYSLRFCADHPFLFFIQHSKTNGILFCGRFSSP</sequence>
<reference evidence="11 12" key="1">
    <citation type="submission" date="2013-03" db="EMBL/GenBank/DDBJ databases">
        <authorList>
            <person name="Warren W."/>
            <person name="Wilson R.K."/>
        </authorList>
    </citation>
    <scope>NUCLEOTIDE SEQUENCE</scope>
</reference>
<evidence type="ECO:0000256" key="4">
    <source>
        <dbReference type="ARBA" id="ARBA00022690"/>
    </source>
</evidence>
<evidence type="ECO:0000313" key="11">
    <source>
        <dbReference type="Ensembl" id="ENSMFAP00000021304.2"/>
    </source>
</evidence>
<keyword evidence="9" id="KW-0732">Signal</keyword>
<comment type="similarity">
    <text evidence="2">Belongs to the serpin family. Ov-serpin subfamily.</text>
</comment>
<dbReference type="PANTHER" id="PTHR11461">
    <property type="entry name" value="SERINE PROTEASE INHIBITOR, SERPIN"/>
    <property type="match status" value="1"/>
</dbReference>
<dbReference type="SMART" id="SM00093">
    <property type="entry name" value="SERPIN"/>
    <property type="match status" value="1"/>
</dbReference>
<dbReference type="SUPFAM" id="SSF56574">
    <property type="entry name" value="Serpins"/>
    <property type="match status" value="1"/>
</dbReference>
<dbReference type="Ensembl" id="ENSMFAT00000034713.2">
    <property type="protein sequence ID" value="ENSMFAP00000021304.2"/>
    <property type="gene ID" value="ENSMFAG00000035574.2"/>
</dbReference>
<name>A0A2K5V9A0_MACFA</name>
<comment type="subcellular location">
    <subcellularLocation>
        <location evidence="1">Cytoplasm</location>
    </subcellularLocation>
</comment>
<feature type="domain" description="Serpin" evidence="10">
    <location>
        <begin position="97"/>
        <end position="462"/>
    </location>
</feature>
<dbReference type="FunFam" id="3.30.497.10:FF:000018">
    <property type="entry name" value="Serpin family B member 8"/>
    <property type="match status" value="1"/>
</dbReference>
<comment type="subunit">
    <text evidence="7">Forms a complex with the monomeric form of beta-tryptase.</text>
</comment>